<reference evidence="1" key="4">
    <citation type="submission" date="2025-09" db="UniProtKB">
        <authorList>
            <consortium name="Ensembl"/>
        </authorList>
    </citation>
    <scope>IDENTIFICATION</scope>
</reference>
<dbReference type="Proteomes" id="UP000001519">
    <property type="component" value="Chromosome 2B"/>
</dbReference>
<name>A0A2I2ZPG4_GORGO</name>
<dbReference type="OMA" id="FITFYYC"/>
<reference evidence="2" key="1">
    <citation type="submission" date="2011-05" db="EMBL/GenBank/DDBJ databases">
        <title>Insights into the evolution of the great apes provided by the gorilla genome.</title>
        <authorList>
            <person name="Scally A."/>
        </authorList>
    </citation>
    <scope>NUCLEOTIDE SEQUENCE [LARGE SCALE GENOMIC DNA]</scope>
</reference>
<dbReference type="EMBL" id="CABD030018484">
    <property type="status" value="NOT_ANNOTATED_CDS"/>
    <property type="molecule type" value="Genomic_DNA"/>
</dbReference>
<reference evidence="1 2" key="2">
    <citation type="journal article" date="2012" name="Nature">
        <title>Insights into hominid evolution from the gorilla genome sequence.</title>
        <authorList>
            <person name="Scally A."/>
            <person name="Dutheil J.Y."/>
            <person name="Hillier L.W."/>
            <person name="Jordan G.E."/>
            <person name="Goodhead I."/>
            <person name="Herrero J."/>
            <person name="Hobolth A."/>
            <person name="Lappalainen T."/>
            <person name="Mailund T."/>
            <person name="Marques-Bonet T."/>
            <person name="McCarthy S."/>
            <person name="Montgomery S.H."/>
            <person name="Schwalie P.C."/>
            <person name="Tang Y.A."/>
            <person name="Ward M.C."/>
            <person name="Xue Y."/>
            <person name="Yngvadottir B."/>
            <person name="Alkan C."/>
            <person name="Andersen L.N."/>
            <person name="Ayub Q."/>
            <person name="Ball E.V."/>
            <person name="Beal K."/>
            <person name="Bradley B.J."/>
            <person name="Chen Y."/>
            <person name="Clee C.M."/>
            <person name="Fitzgerald S."/>
            <person name="Graves T.A."/>
            <person name="Gu Y."/>
            <person name="Heath P."/>
            <person name="Heger A."/>
            <person name="Karakoc E."/>
            <person name="Kolb-Kokocinski A."/>
            <person name="Laird G.K."/>
            <person name="Lunter G."/>
            <person name="Meader S."/>
            <person name="Mort M."/>
            <person name="Mullikin J.C."/>
            <person name="Munch K."/>
            <person name="O'Connor T.D."/>
            <person name="Phillips A.D."/>
            <person name="Prado-Martinez J."/>
            <person name="Rogers A.S."/>
            <person name="Sajjadian S."/>
            <person name="Schmidt D."/>
            <person name="Shaw K."/>
            <person name="Simpson J.T."/>
            <person name="Stenson P.D."/>
            <person name="Turner D.J."/>
            <person name="Vigilant L."/>
            <person name="Vilella A.J."/>
            <person name="Whitener W."/>
            <person name="Zhu B."/>
            <person name="Cooper D.N."/>
            <person name="de Jong P."/>
            <person name="Dermitzakis E.T."/>
            <person name="Eichler E.E."/>
            <person name="Flicek P."/>
            <person name="Goldman N."/>
            <person name="Mundy N.I."/>
            <person name="Ning Z."/>
            <person name="Odom D.T."/>
            <person name="Ponting C.P."/>
            <person name="Quail M.A."/>
            <person name="Ryder O.A."/>
            <person name="Searle S.M."/>
            <person name="Warren W.C."/>
            <person name="Wilson R.K."/>
            <person name="Schierup M.H."/>
            <person name="Rogers J."/>
            <person name="Tyler-Smith C."/>
            <person name="Durbin R."/>
        </authorList>
    </citation>
    <scope>NUCLEOTIDE SEQUENCE [LARGE SCALE GENOMIC DNA]</scope>
</reference>
<reference evidence="1" key="3">
    <citation type="submission" date="2025-08" db="UniProtKB">
        <authorList>
            <consortium name="Ensembl"/>
        </authorList>
    </citation>
    <scope>IDENTIFICATION</scope>
</reference>
<accession>A0A2I2ZPG4</accession>
<dbReference type="AlphaFoldDB" id="A0A2I2ZPG4"/>
<proteinExistence type="predicted"/>
<evidence type="ECO:0000313" key="2">
    <source>
        <dbReference type="Proteomes" id="UP000001519"/>
    </source>
</evidence>
<protein>
    <submittedName>
        <fullName evidence="1">Uncharacterized protein</fullName>
    </submittedName>
</protein>
<dbReference type="Ensembl" id="ENSGGOT00000062193.1">
    <property type="protein sequence ID" value="ENSGGOP00000048924.1"/>
    <property type="gene ID" value="ENSGGOG00000039432.1"/>
</dbReference>
<organism evidence="1 2">
    <name type="scientific">Gorilla gorilla gorilla</name>
    <name type="common">Western lowland gorilla</name>
    <dbReference type="NCBI Taxonomy" id="9595"/>
    <lineage>
        <taxon>Eukaryota</taxon>
        <taxon>Metazoa</taxon>
        <taxon>Chordata</taxon>
        <taxon>Craniata</taxon>
        <taxon>Vertebrata</taxon>
        <taxon>Euteleostomi</taxon>
        <taxon>Mammalia</taxon>
        <taxon>Eutheria</taxon>
        <taxon>Euarchontoglires</taxon>
        <taxon>Primates</taxon>
        <taxon>Haplorrhini</taxon>
        <taxon>Catarrhini</taxon>
        <taxon>Hominidae</taxon>
        <taxon>Gorilla</taxon>
    </lineage>
</organism>
<dbReference type="InParanoid" id="A0A2I2ZPG4"/>
<keyword evidence="2" id="KW-1185">Reference proteome</keyword>
<evidence type="ECO:0000313" key="1">
    <source>
        <dbReference type="Ensembl" id="ENSGGOP00000048924.1"/>
    </source>
</evidence>
<dbReference type="GeneTree" id="ENSGT00910000148020"/>
<sequence>MLSDNLICSPYNKCSIFSRFYYICERVTHKKIRENTSNLVHARRGSNYYPQITFYYCPFT</sequence>
<dbReference type="Bgee" id="ENSGGOG00000039432">
    <property type="expression patterns" value="Expressed in adult mammalian kidney"/>
</dbReference>